<evidence type="ECO:0000256" key="1">
    <source>
        <dbReference type="ARBA" id="ARBA00022448"/>
    </source>
</evidence>
<dbReference type="RefSeq" id="WP_119379751.1">
    <property type="nucleotide sequence ID" value="NZ_QWGB01000005.1"/>
</dbReference>
<dbReference type="InterPro" id="IPR036909">
    <property type="entry name" value="Cyt_c-like_dom_sf"/>
</dbReference>
<evidence type="ECO:0000256" key="7">
    <source>
        <dbReference type="SAM" id="MobiDB-lite"/>
    </source>
</evidence>
<dbReference type="AlphaFoldDB" id="A0A399R4D2"/>
<evidence type="ECO:0000313" key="10">
    <source>
        <dbReference type="EMBL" id="RIJ24562.1"/>
    </source>
</evidence>
<keyword evidence="5 6" id="KW-0408">Iron</keyword>
<dbReference type="InterPro" id="IPR009056">
    <property type="entry name" value="Cyt_c-like_dom"/>
</dbReference>
<proteinExistence type="predicted"/>
<dbReference type="Proteomes" id="UP000265431">
    <property type="component" value="Unassembled WGS sequence"/>
</dbReference>
<organism evidence="10 11">
    <name type="scientific">Henriciella barbarensis</name>
    <dbReference type="NCBI Taxonomy" id="86342"/>
    <lineage>
        <taxon>Bacteria</taxon>
        <taxon>Pseudomonadati</taxon>
        <taxon>Pseudomonadota</taxon>
        <taxon>Alphaproteobacteria</taxon>
        <taxon>Hyphomonadales</taxon>
        <taxon>Hyphomonadaceae</taxon>
        <taxon>Henriciella</taxon>
    </lineage>
</organism>
<evidence type="ECO:0000256" key="2">
    <source>
        <dbReference type="ARBA" id="ARBA00022617"/>
    </source>
</evidence>
<feature type="chain" id="PRO_5017443920" evidence="8">
    <location>
        <begin position="21"/>
        <end position="181"/>
    </location>
</feature>
<dbReference type="OrthoDB" id="9805828at2"/>
<accession>A0A399R4D2</accession>
<feature type="domain" description="Cytochrome c" evidence="9">
    <location>
        <begin position="76"/>
        <end position="176"/>
    </location>
</feature>
<evidence type="ECO:0000313" key="11">
    <source>
        <dbReference type="Proteomes" id="UP000265431"/>
    </source>
</evidence>
<dbReference type="InterPro" id="IPR002327">
    <property type="entry name" value="Cyt_c_1A/1B"/>
</dbReference>
<keyword evidence="4" id="KW-0249">Electron transport</keyword>
<evidence type="ECO:0000256" key="8">
    <source>
        <dbReference type="SAM" id="SignalP"/>
    </source>
</evidence>
<name>A0A399R4D2_9PROT</name>
<evidence type="ECO:0000256" key="5">
    <source>
        <dbReference type="ARBA" id="ARBA00023004"/>
    </source>
</evidence>
<evidence type="ECO:0000256" key="6">
    <source>
        <dbReference type="PROSITE-ProRule" id="PRU00433"/>
    </source>
</evidence>
<dbReference type="EMBL" id="QWGB01000005">
    <property type="protein sequence ID" value="RIJ24562.1"/>
    <property type="molecule type" value="Genomic_DNA"/>
</dbReference>
<keyword evidence="11" id="KW-1185">Reference proteome</keyword>
<gene>
    <name evidence="10" type="ORF">D1224_10130</name>
</gene>
<sequence>MKLRASMIAIVFAAGLSACGGGEEPAAPEASAPPVETGADAVETSEETVAEEAETASGPAEEGVQFAGFPEPYASADYATGKRLFMQCSSCHSLTEGGPTLLGPNLYGMFDRKVGEHEGFDYSQALQEADFEWTPGQLDQWLASPRNFLPGNRMSFAGVPREDQRAAIIAYVMSETGYTPQ</sequence>
<reference evidence="10 11" key="1">
    <citation type="submission" date="2018-08" db="EMBL/GenBank/DDBJ databases">
        <title>Henriciella mobilis sp. nov., isolated from seawater.</title>
        <authorList>
            <person name="Cheng H."/>
            <person name="Wu Y.-H."/>
            <person name="Xu X.-W."/>
            <person name="Guo L.-L."/>
        </authorList>
    </citation>
    <scope>NUCLEOTIDE SEQUENCE [LARGE SCALE GENOMIC DNA]</scope>
    <source>
        <strain evidence="10 11">CCUG66934</strain>
    </source>
</reference>
<evidence type="ECO:0000256" key="4">
    <source>
        <dbReference type="ARBA" id="ARBA00022982"/>
    </source>
</evidence>
<keyword evidence="3 6" id="KW-0479">Metal-binding</keyword>
<keyword evidence="2 6" id="KW-0349">Heme</keyword>
<feature type="region of interest" description="Disordered" evidence="7">
    <location>
        <begin position="22"/>
        <end position="64"/>
    </location>
</feature>
<feature type="signal peptide" evidence="8">
    <location>
        <begin position="1"/>
        <end position="20"/>
    </location>
</feature>
<dbReference type="Pfam" id="PF00034">
    <property type="entry name" value="Cytochrom_C"/>
    <property type="match status" value="1"/>
</dbReference>
<dbReference type="GO" id="GO:0009055">
    <property type="term" value="F:electron transfer activity"/>
    <property type="evidence" value="ECO:0007669"/>
    <property type="project" value="InterPro"/>
</dbReference>
<feature type="compositionally biased region" description="Low complexity" evidence="7">
    <location>
        <begin position="24"/>
        <end position="36"/>
    </location>
</feature>
<dbReference type="GO" id="GO:0020037">
    <property type="term" value="F:heme binding"/>
    <property type="evidence" value="ECO:0007669"/>
    <property type="project" value="InterPro"/>
</dbReference>
<dbReference type="PROSITE" id="PS51007">
    <property type="entry name" value="CYTC"/>
    <property type="match status" value="1"/>
</dbReference>
<dbReference type="PRINTS" id="PR00604">
    <property type="entry name" value="CYTCHRMECIAB"/>
</dbReference>
<keyword evidence="1" id="KW-0813">Transport</keyword>
<protein>
    <submittedName>
        <fullName evidence="10">Cytochrome c family protein</fullName>
    </submittedName>
</protein>
<keyword evidence="8" id="KW-0732">Signal</keyword>
<comment type="caution">
    <text evidence="10">The sequence shown here is derived from an EMBL/GenBank/DDBJ whole genome shotgun (WGS) entry which is preliminary data.</text>
</comment>
<dbReference type="Gene3D" id="1.10.760.10">
    <property type="entry name" value="Cytochrome c-like domain"/>
    <property type="match status" value="1"/>
</dbReference>
<dbReference type="SUPFAM" id="SSF46626">
    <property type="entry name" value="Cytochrome c"/>
    <property type="match status" value="1"/>
</dbReference>
<feature type="compositionally biased region" description="Acidic residues" evidence="7">
    <location>
        <begin position="43"/>
        <end position="54"/>
    </location>
</feature>
<dbReference type="PROSITE" id="PS51257">
    <property type="entry name" value="PROKAR_LIPOPROTEIN"/>
    <property type="match status" value="1"/>
</dbReference>
<evidence type="ECO:0000259" key="9">
    <source>
        <dbReference type="PROSITE" id="PS51007"/>
    </source>
</evidence>
<dbReference type="PANTHER" id="PTHR11961">
    <property type="entry name" value="CYTOCHROME C"/>
    <property type="match status" value="1"/>
</dbReference>
<dbReference type="GO" id="GO:0046872">
    <property type="term" value="F:metal ion binding"/>
    <property type="evidence" value="ECO:0007669"/>
    <property type="project" value="UniProtKB-KW"/>
</dbReference>
<evidence type="ECO:0000256" key="3">
    <source>
        <dbReference type="ARBA" id="ARBA00022723"/>
    </source>
</evidence>